<dbReference type="AlphaFoldDB" id="A0A502G0I6"/>
<comment type="caution">
    <text evidence="1">The sequence shown here is derived from an EMBL/GenBank/DDBJ whole genome shotgun (WGS) entry which is preliminary data.</text>
</comment>
<evidence type="ECO:0000313" key="1">
    <source>
        <dbReference type="EMBL" id="TPG55284.1"/>
    </source>
</evidence>
<proteinExistence type="predicted"/>
<dbReference type="RefSeq" id="WP_140850408.1">
    <property type="nucleotide sequence ID" value="NZ_RCZC01000002.1"/>
</dbReference>
<evidence type="ECO:0008006" key="3">
    <source>
        <dbReference type="Google" id="ProtNLM"/>
    </source>
</evidence>
<protein>
    <recommendedName>
        <fullName evidence="3">Nucleotidyltransferase family protein</fullName>
    </recommendedName>
</protein>
<dbReference type="Proteomes" id="UP000319931">
    <property type="component" value="Unassembled WGS sequence"/>
</dbReference>
<gene>
    <name evidence="1" type="ORF">EAH76_07085</name>
</gene>
<dbReference type="EMBL" id="RCZC01000002">
    <property type="protein sequence ID" value="TPG55284.1"/>
    <property type="molecule type" value="Genomic_DNA"/>
</dbReference>
<dbReference type="OrthoDB" id="5497963at2"/>
<evidence type="ECO:0000313" key="2">
    <source>
        <dbReference type="Proteomes" id="UP000319931"/>
    </source>
</evidence>
<dbReference type="InterPro" id="IPR039498">
    <property type="entry name" value="NTP_transf_5"/>
</dbReference>
<name>A0A502G0I6_9SPHN</name>
<sequence length="353" mass="39377">MFRAPDGRLLARALRLPESTLELDAEGWTALLAIARAEQMLGTLAWRLGEVAVPPAVGRILGDAARSAEQGRVVALWEAEAARRALAPLGERIVLLKGTAFVAADLRAGQGRSIGDLDILVPRAALDRVEAALLDAGWEWVKPDPYDDAYYRQWMHELPPLIHRDRDRMIDVHHTILPLTARITPNAAALLADAVEVAPGLWALSPEDMVVHAAAHLFADGDLAGGIRNLWDIDQLCRQFAVTQPDFYVSLYERASEEGLSAQVQRALRLCWQLYDTPAVGYTSPIRIDLNKRWSDRLYLRRVTARDGWGRATRPVTRMAFYIRSHWLRMPPAMLARHLWTKWRKGGAGPASG</sequence>
<accession>A0A502G0I6</accession>
<organism evidence="1 2">
    <name type="scientific">Sphingomonas glacialis</name>
    <dbReference type="NCBI Taxonomy" id="658225"/>
    <lineage>
        <taxon>Bacteria</taxon>
        <taxon>Pseudomonadati</taxon>
        <taxon>Pseudomonadota</taxon>
        <taxon>Alphaproteobacteria</taxon>
        <taxon>Sphingomonadales</taxon>
        <taxon>Sphingomonadaceae</taxon>
        <taxon>Sphingomonas</taxon>
    </lineage>
</organism>
<reference evidence="1 2" key="1">
    <citation type="journal article" date="2019" name="Environ. Microbiol.">
        <title>Species interactions and distinct microbial communities in high Arctic permafrost affected cryosols are associated with the CH4 and CO2 gas fluxes.</title>
        <authorList>
            <person name="Altshuler I."/>
            <person name="Hamel J."/>
            <person name="Turney S."/>
            <person name="Magnuson E."/>
            <person name="Levesque R."/>
            <person name="Greer C."/>
            <person name="Whyte L.G."/>
        </authorList>
    </citation>
    <scope>NUCLEOTIDE SEQUENCE [LARGE SCALE GENOMIC DNA]</scope>
    <source>
        <strain evidence="1 2">E6.1</strain>
    </source>
</reference>
<keyword evidence="2" id="KW-1185">Reference proteome</keyword>
<dbReference type="Pfam" id="PF14907">
    <property type="entry name" value="NTP_transf_5"/>
    <property type="match status" value="1"/>
</dbReference>